<keyword evidence="1" id="KW-0732">Signal</keyword>
<evidence type="ECO:0000313" key="2">
    <source>
        <dbReference type="EMBL" id="RQM36679.1"/>
    </source>
</evidence>
<accession>A0A3N6UL57</accession>
<dbReference type="InterPro" id="IPR021747">
    <property type="entry name" value="DUF3313"/>
</dbReference>
<dbReference type="AlphaFoldDB" id="A0A3N6UL57"/>
<sequence>MITMSKMPAFYRSLMLMTAVTLAGCAGTQPVPYSNLQASSRMQPNTGDDAYRVPYRYTTNPNWQQYHQAILEPVAVYSGADNQFGKMDAGDQQELATYMQQQFGDRLKQRFSMVNTPAPGTLRIKLTLTGADTTTPVAGTFTKFDLAGGPYNIVQSIRGREGMMNGWVSYATEIYDAQTNQLLAAWVEKQYPNAMNVSASIGSLSAAKVGVEKGADDLIDRLK</sequence>
<comment type="caution">
    <text evidence="2">The sequence shown here is derived from an EMBL/GenBank/DDBJ whole genome shotgun (WGS) entry which is preliminary data.</text>
</comment>
<dbReference type="RefSeq" id="WP_124234635.1">
    <property type="nucleotide sequence ID" value="NZ_RHHM01000018.1"/>
</dbReference>
<dbReference type="Proteomes" id="UP000279457">
    <property type="component" value="Unassembled WGS sequence"/>
</dbReference>
<dbReference type="Pfam" id="PF11769">
    <property type="entry name" value="DUF3313"/>
    <property type="match status" value="1"/>
</dbReference>
<proteinExistence type="predicted"/>
<name>A0A3N6UL57_9GAMM</name>
<evidence type="ECO:0000313" key="3">
    <source>
        <dbReference type="Proteomes" id="UP000279457"/>
    </source>
</evidence>
<dbReference type="OrthoDB" id="7585546at2"/>
<dbReference type="EMBL" id="RHHM01000018">
    <property type="protein sequence ID" value="RQM36679.1"/>
    <property type="molecule type" value="Genomic_DNA"/>
</dbReference>
<protein>
    <submittedName>
        <fullName evidence="2">DUF3313 domain-containing protein</fullName>
    </submittedName>
</protein>
<organism evidence="2 3">
    <name type="scientific">Erwinia psidii</name>
    <dbReference type="NCBI Taxonomy" id="69224"/>
    <lineage>
        <taxon>Bacteria</taxon>
        <taxon>Pseudomonadati</taxon>
        <taxon>Pseudomonadota</taxon>
        <taxon>Gammaproteobacteria</taxon>
        <taxon>Enterobacterales</taxon>
        <taxon>Erwiniaceae</taxon>
        <taxon>Erwinia</taxon>
    </lineage>
</organism>
<dbReference type="PROSITE" id="PS51257">
    <property type="entry name" value="PROKAR_LIPOPROTEIN"/>
    <property type="match status" value="1"/>
</dbReference>
<feature type="signal peptide" evidence="1">
    <location>
        <begin position="1"/>
        <end position="23"/>
    </location>
</feature>
<evidence type="ECO:0000256" key="1">
    <source>
        <dbReference type="SAM" id="SignalP"/>
    </source>
</evidence>
<reference evidence="2 3" key="1">
    <citation type="submission" date="2018-10" db="EMBL/GenBank/DDBJ databases">
        <title>Draft genome sequence for the type isolate of Erwinia psidii, agent causal of bacterial blight in guava (Psidium guajava) and wilt and die-back of Eucalyptus spp.</title>
        <authorList>
            <person name="Hermenegildo P.S."/>
            <person name="Santos S.A."/>
            <person name="Guimaraes L.M.S."/>
            <person name="Vidigal P.M.P."/>
            <person name="Pereira I.C."/>
            <person name="Badel J.L."/>
            <person name="Alfenas-Zerbini P."/>
            <person name="Ferreira M.A.S.V."/>
            <person name="Alfenas A.C."/>
        </authorList>
    </citation>
    <scope>NUCLEOTIDE SEQUENCE [LARGE SCALE GENOMIC DNA]</scope>
    <source>
        <strain evidence="2 3">IBSBF 435</strain>
    </source>
</reference>
<keyword evidence="3" id="KW-1185">Reference proteome</keyword>
<feature type="chain" id="PRO_5018320179" evidence="1">
    <location>
        <begin position="24"/>
        <end position="223"/>
    </location>
</feature>
<gene>
    <name evidence="2" type="ORF">EB241_19075</name>
</gene>